<accession>A0AAV1IZ78</accession>
<sequence length="85" mass="9511">MKTVRLLPIPLSEVKRAQVPNFGPNKLADKTQNRTASHEPCGQSPHIKVDIRYRLLLFQHAAACSSCYMCEAAEVCMSKELDKVP</sequence>
<organism evidence="2 3">
    <name type="scientific">Leptosia nina</name>
    <dbReference type="NCBI Taxonomy" id="320188"/>
    <lineage>
        <taxon>Eukaryota</taxon>
        <taxon>Metazoa</taxon>
        <taxon>Ecdysozoa</taxon>
        <taxon>Arthropoda</taxon>
        <taxon>Hexapoda</taxon>
        <taxon>Insecta</taxon>
        <taxon>Pterygota</taxon>
        <taxon>Neoptera</taxon>
        <taxon>Endopterygota</taxon>
        <taxon>Lepidoptera</taxon>
        <taxon>Glossata</taxon>
        <taxon>Ditrysia</taxon>
        <taxon>Papilionoidea</taxon>
        <taxon>Pieridae</taxon>
        <taxon>Pierinae</taxon>
        <taxon>Leptosia</taxon>
    </lineage>
</organism>
<keyword evidence="3" id="KW-1185">Reference proteome</keyword>
<gene>
    <name evidence="2" type="ORF">LNINA_LOCUS2359</name>
</gene>
<protein>
    <submittedName>
        <fullName evidence="2">Uncharacterized protein</fullName>
    </submittedName>
</protein>
<evidence type="ECO:0000256" key="1">
    <source>
        <dbReference type="SAM" id="MobiDB-lite"/>
    </source>
</evidence>
<evidence type="ECO:0000313" key="3">
    <source>
        <dbReference type="Proteomes" id="UP001497472"/>
    </source>
</evidence>
<evidence type="ECO:0000313" key="2">
    <source>
        <dbReference type="EMBL" id="CAK1542465.1"/>
    </source>
</evidence>
<comment type="caution">
    <text evidence="2">The sequence shown here is derived from an EMBL/GenBank/DDBJ whole genome shotgun (WGS) entry which is preliminary data.</text>
</comment>
<dbReference type="Proteomes" id="UP001497472">
    <property type="component" value="Unassembled WGS sequence"/>
</dbReference>
<dbReference type="EMBL" id="CAVLEF010000003">
    <property type="protein sequence ID" value="CAK1542465.1"/>
    <property type="molecule type" value="Genomic_DNA"/>
</dbReference>
<reference evidence="2 3" key="1">
    <citation type="submission" date="2023-11" db="EMBL/GenBank/DDBJ databases">
        <authorList>
            <person name="Okamura Y."/>
        </authorList>
    </citation>
    <scope>NUCLEOTIDE SEQUENCE [LARGE SCALE GENOMIC DNA]</scope>
</reference>
<proteinExistence type="predicted"/>
<dbReference type="AlphaFoldDB" id="A0AAV1IZ78"/>
<name>A0AAV1IZ78_9NEOP</name>
<feature type="region of interest" description="Disordered" evidence="1">
    <location>
        <begin position="22"/>
        <end position="43"/>
    </location>
</feature>